<accession>A0A1I6SMU0</accession>
<dbReference type="Proteomes" id="UP000198852">
    <property type="component" value="Unassembled WGS sequence"/>
</dbReference>
<reference evidence="5" key="1">
    <citation type="submission" date="2016-10" db="EMBL/GenBank/DDBJ databases">
        <authorList>
            <person name="Varghese N."/>
            <person name="Submissions S."/>
        </authorList>
    </citation>
    <scope>NUCLEOTIDE SEQUENCE [LARGE SCALE GENOMIC DNA]</scope>
    <source>
        <strain evidence="5">DSM 44771</strain>
    </source>
</reference>
<dbReference type="EMBL" id="FOZX01000005">
    <property type="protein sequence ID" value="SFS78256.1"/>
    <property type="molecule type" value="Genomic_DNA"/>
</dbReference>
<gene>
    <name evidence="4" type="ORF">SAMN05660874_03241</name>
</gene>
<dbReference type="CDD" id="cd21177">
    <property type="entry name" value="LPMO_AA10"/>
    <property type="match status" value="1"/>
</dbReference>
<proteinExistence type="predicted"/>
<dbReference type="Pfam" id="PF03067">
    <property type="entry name" value="LPMO_10"/>
    <property type="match status" value="1"/>
</dbReference>
<name>A0A1I6SMU0_9PSEU</name>
<dbReference type="STRING" id="95161.SAMN05660874_03241"/>
<dbReference type="PANTHER" id="PTHR34823">
    <property type="entry name" value="GLCNAC-BINDING PROTEIN A"/>
    <property type="match status" value="1"/>
</dbReference>
<dbReference type="InterPro" id="IPR014756">
    <property type="entry name" value="Ig_E-set"/>
</dbReference>
<dbReference type="InterPro" id="IPR051024">
    <property type="entry name" value="GlcNAc_Chitin_IntDeg"/>
</dbReference>
<dbReference type="Gene3D" id="2.70.50.50">
    <property type="entry name" value="chitin-binding protein cbp21"/>
    <property type="match status" value="1"/>
</dbReference>
<organism evidence="4 5">
    <name type="scientific">Saccharopolyspora flava</name>
    <dbReference type="NCBI Taxonomy" id="95161"/>
    <lineage>
        <taxon>Bacteria</taxon>
        <taxon>Bacillati</taxon>
        <taxon>Actinomycetota</taxon>
        <taxon>Actinomycetes</taxon>
        <taxon>Pseudonocardiales</taxon>
        <taxon>Pseudonocardiaceae</taxon>
        <taxon>Saccharopolyspora</taxon>
    </lineage>
</organism>
<evidence type="ECO:0000313" key="4">
    <source>
        <dbReference type="EMBL" id="SFS78256.1"/>
    </source>
</evidence>
<keyword evidence="1 2" id="KW-0732">Signal</keyword>
<protein>
    <submittedName>
        <fullName evidence="4">Chitin-binding protein</fullName>
    </submittedName>
</protein>
<dbReference type="PANTHER" id="PTHR34823:SF1">
    <property type="entry name" value="CHITIN-BINDING TYPE-4 DOMAIN-CONTAINING PROTEIN"/>
    <property type="match status" value="1"/>
</dbReference>
<feature type="chain" id="PRO_5011768449" evidence="2">
    <location>
        <begin position="30"/>
        <end position="173"/>
    </location>
</feature>
<evidence type="ECO:0000313" key="5">
    <source>
        <dbReference type="Proteomes" id="UP000198852"/>
    </source>
</evidence>
<feature type="signal peptide" evidence="2">
    <location>
        <begin position="1"/>
        <end position="29"/>
    </location>
</feature>
<evidence type="ECO:0000256" key="1">
    <source>
        <dbReference type="ARBA" id="ARBA00022729"/>
    </source>
</evidence>
<dbReference type="AlphaFoldDB" id="A0A1I6SMU0"/>
<feature type="domain" description="Chitin-binding type-4" evidence="3">
    <location>
        <begin position="30"/>
        <end position="167"/>
    </location>
</feature>
<keyword evidence="5" id="KW-1185">Reference proteome</keyword>
<dbReference type="OrthoDB" id="2702399at2"/>
<evidence type="ECO:0000256" key="2">
    <source>
        <dbReference type="SAM" id="SignalP"/>
    </source>
</evidence>
<dbReference type="SUPFAM" id="SSF81296">
    <property type="entry name" value="E set domains"/>
    <property type="match status" value="1"/>
</dbReference>
<dbReference type="RefSeq" id="WP_093418483.1">
    <property type="nucleotide sequence ID" value="NZ_FOZX01000005.1"/>
</dbReference>
<dbReference type="InterPro" id="IPR004302">
    <property type="entry name" value="Cellulose/chitin-bd_N"/>
</dbReference>
<sequence>MPKRKISAAMVGAAVAPFLIAIPAGTASAHGYIDAPPSRQAQCAEGTVQCGSITYEPQSVEGPKGLKSCSGGNESFAELDDDSKGWTATPIGTQATFNWKLTAAHATTTWEYYIGDKLVASFDQGGEQPPQTLQHNVDLSGYSGPQKVLAVWNVADTANAFYACIDVNVGAKK</sequence>
<evidence type="ECO:0000259" key="3">
    <source>
        <dbReference type="Pfam" id="PF03067"/>
    </source>
</evidence>